<reference evidence="2" key="2">
    <citation type="submission" date="2019-06" db="EMBL/GenBank/DDBJ databases">
        <title>Co-occurence of chitin degradation, pigmentation and bioactivity in marine Pseudoalteromonas.</title>
        <authorList>
            <person name="Sonnenschein E.C."/>
            <person name="Bech P.K."/>
        </authorList>
    </citation>
    <scope>NUCLEOTIDE SEQUENCE [LARGE SCALE GENOMIC DNA]</scope>
    <source>
        <strain evidence="2">S1607</strain>
    </source>
</reference>
<protein>
    <submittedName>
        <fullName evidence="1">Uncharacterized protein</fullName>
    </submittedName>
</protein>
<dbReference type="Proteomes" id="UP000305423">
    <property type="component" value="Unassembled WGS sequence"/>
</dbReference>
<gene>
    <name evidence="1" type="ORF">CWB74_08925</name>
</gene>
<evidence type="ECO:0000313" key="1">
    <source>
        <dbReference type="EMBL" id="TMN78372.1"/>
    </source>
</evidence>
<evidence type="ECO:0000313" key="2">
    <source>
        <dbReference type="Proteomes" id="UP000305423"/>
    </source>
</evidence>
<dbReference type="EMBL" id="PNEL01000021">
    <property type="protein sequence ID" value="TMN78372.1"/>
    <property type="molecule type" value="Genomic_DNA"/>
</dbReference>
<organism evidence="1 2">
    <name type="scientific">Pseudoalteromonas piscicida</name>
    <dbReference type="NCBI Taxonomy" id="43662"/>
    <lineage>
        <taxon>Bacteria</taxon>
        <taxon>Pseudomonadati</taxon>
        <taxon>Pseudomonadota</taxon>
        <taxon>Gammaproteobacteria</taxon>
        <taxon>Alteromonadales</taxon>
        <taxon>Pseudoalteromonadaceae</taxon>
        <taxon>Pseudoalteromonas</taxon>
    </lineage>
</organism>
<reference evidence="1 2" key="1">
    <citation type="submission" date="2017-12" db="EMBL/GenBank/DDBJ databases">
        <authorList>
            <person name="Paulsen S."/>
            <person name="Gram L.K."/>
        </authorList>
    </citation>
    <scope>NUCLEOTIDE SEQUENCE [LARGE SCALE GENOMIC DNA]</scope>
    <source>
        <strain evidence="1 2">S1607</strain>
    </source>
</reference>
<dbReference type="AlphaFoldDB" id="A0AAQ2EW05"/>
<sequence>MVKKKNLSLRKLKQWASSLILGTIVSLSYIDKLGNQFEYVFSSPTALVRAIKGDQGDIFKSGKYTIVLDSKEIEQPEDEWSYTNLVYAHSVSVVTVQDRKTIGSHEKLLENLSGFEYIIKKPTTLDLVQFWIDLPTSKNELSDLFHVLNKYSTSYAFPDGTNSLNLLNLTEGKGFRI</sequence>
<comment type="caution">
    <text evidence="1">The sequence shown here is derived from an EMBL/GenBank/DDBJ whole genome shotgun (WGS) entry which is preliminary data.</text>
</comment>
<accession>A0AAQ2EW05</accession>
<name>A0AAQ2EW05_PSEO7</name>
<proteinExistence type="predicted"/>